<evidence type="ECO:0000313" key="2">
    <source>
        <dbReference type="Proteomes" id="UP001431532"/>
    </source>
</evidence>
<dbReference type="EMBL" id="JASCXW010000009">
    <property type="protein sequence ID" value="MDI6452720.1"/>
    <property type="molecule type" value="Genomic_DNA"/>
</dbReference>
<keyword evidence="2" id="KW-1185">Reference proteome</keyword>
<organism evidence="1 2">
    <name type="scientific">Peloplasma aerotolerans</name>
    <dbReference type="NCBI Taxonomy" id="3044389"/>
    <lineage>
        <taxon>Bacteria</taxon>
        <taxon>Bacillati</taxon>
        <taxon>Mycoplasmatota</taxon>
        <taxon>Mollicutes</taxon>
        <taxon>Acholeplasmatales</taxon>
        <taxon>Acholeplasmataceae</taxon>
        <taxon>Peloplasma</taxon>
    </lineage>
</organism>
<dbReference type="RefSeq" id="WP_282839142.1">
    <property type="nucleotide sequence ID" value="NZ_JASCXW010000009.1"/>
</dbReference>
<gene>
    <name evidence="1" type="ORF">QJ521_03990</name>
</gene>
<evidence type="ECO:0000313" key="1">
    <source>
        <dbReference type="EMBL" id="MDI6452720.1"/>
    </source>
</evidence>
<name>A0AAW6U7G7_9MOLU</name>
<dbReference type="Proteomes" id="UP001431532">
    <property type="component" value="Unassembled WGS sequence"/>
</dbReference>
<protein>
    <submittedName>
        <fullName evidence="1">Uncharacterized protein</fullName>
    </submittedName>
</protein>
<comment type="caution">
    <text evidence="1">The sequence shown here is derived from an EMBL/GenBank/DDBJ whole genome shotgun (WGS) entry which is preliminary data.</text>
</comment>
<dbReference type="AlphaFoldDB" id="A0AAW6U7G7"/>
<proteinExistence type="predicted"/>
<sequence length="183" mass="21117">MIKGKKVVSLKVAPIKFNVILVIGLLLFFGSFTLIKVYALESENDILRNELNYERFDDGNFPNVYIKLVYEKYNIFFSGYYLDENNNYVVCLTENAPTELTDILTNESIQFIKVTYSYAQLKEVFKIISLNIKEYNFISISLNFKSNKVEITVIDDSIDLSRIKTYIDLGIVSVSIGEEFTAY</sequence>
<accession>A0AAW6U7G7</accession>
<reference evidence="1" key="1">
    <citation type="submission" date="2023-05" db="EMBL/GenBank/DDBJ databases">
        <title>Mariniplasma microaerophilum sp. nov., a novel anaerobic mollicute isolated from terrestrial mud volcano, Taman Peninsula, Russia.</title>
        <authorList>
            <person name="Khomyakova M.A."/>
            <person name="Merkel A.Y."/>
            <person name="Slobodkin A.I."/>
        </authorList>
    </citation>
    <scope>NUCLEOTIDE SEQUENCE</scope>
    <source>
        <strain evidence="1">M4Ah</strain>
    </source>
</reference>